<organism evidence="2 3">
    <name type="scientific">Cymbomonas tetramitiformis</name>
    <dbReference type="NCBI Taxonomy" id="36881"/>
    <lineage>
        <taxon>Eukaryota</taxon>
        <taxon>Viridiplantae</taxon>
        <taxon>Chlorophyta</taxon>
        <taxon>Pyramimonadophyceae</taxon>
        <taxon>Pyramimonadales</taxon>
        <taxon>Pyramimonadaceae</taxon>
        <taxon>Cymbomonas</taxon>
    </lineage>
</organism>
<accession>A0AAE0FDK6</accession>
<proteinExistence type="predicted"/>
<feature type="compositionally biased region" description="Gly residues" evidence="1">
    <location>
        <begin position="48"/>
        <end position="66"/>
    </location>
</feature>
<sequence>RWRSGGEPWEGGEAERDAAEAGSGAVGGGAEGARGRWESKKPRVGGPEEVGGGLSGVGWRQGNGGS</sequence>
<name>A0AAE0FDK6_9CHLO</name>
<evidence type="ECO:0000256" key="1">
    <source>
        <dbReference type="SAM" id="MobiDB-lite"/>
    </source>
</evidence>
<dbReference type="EMBL" id="LGRX02020188">
    <property type="protein sequence ID" value="KAK3257725.1"/>
    <property type="molecule type" value="Genomic_DNA"/>
</dbReference>
<gene>
    <name evidence="2" type="ORF">CYMTET_33200</name>
</gene>
<feature type="region of interest" description="Disordered" evidence="1">
    <location>
        <begin position="1"/>
        <end position="66"/>
    </location>
</feature>
<feature type="non-terminal residue" evidence="2">
    <location>
        <position position="1"/>
    </location>
</feature>
<dbReference type="Proteomes" id="UP001190700">
    <property type="component" value="Unassembled WGS sequence"/>
</dbReference>
<protein>
    <submittedName>
        <fullName evidence="2">Uncharacterized protein</fullName>
    </submittedName>
</protein>
<dbReference type="AlphaFoldDB" id="A0AAE0FDK6"/>
<evidence type="ECO:0000313" key="2">
    <source>
        <dbReference type="EMBL" id="KAK3257725.1"/>
    </source>
</evidence>
<comment type="caution">
    <text evidence="2">The sequence shown here is derived from an EMBL/GenBank/DDBJ whole genome shotgun (WGS) entry which is preliminary data.</text>
</comment>
<keyword evidence="3" id="KW-1185">Reference proteome</keyword>
<reference evidence="2 3" key="1">
    <citation type="journal article" date="2015" name="Genome Biol. Evol.">
        <title>Comparative Genomics of a Bacterivorous Green Alga Reveals Evolutionary Causalities and Consequences of Phago-Mixotrophic Mode of Nutrition.</title>
        <authorList>
            <person name="Burns J.A."/>
            <person name="Paasch A."/>
            <person name="Narechania A."/>
            <person name="Kim E."/>
        </authorList>
    </citation>
    <scope>NUCLEOTIDE SEQUENCE [LARGE SCALE GENOMIC DNA]</scope>
    <source>
        <strain evidence="2 3">PLY_AMNH</strain>
    </source>
</reference>
<evidence type="ECO:0000313" key="3">
    <source>
        <dbReference type="Proteomes" id="UP001190700"/>
    </source>
</evidence>